<dbReference type="GO" id="GO:0030288">
    <property type="term" value="C:outer membrane-bounded periplasmic space"/>
    <property type="evidence" value="ECO:0007669"/>
    <property type="project" value="TreeGrafter"/>
</dbReference>
<dbReference type="Pfam" id="PF00497">
    <property type="entry name" value="SBP_bac_3"/>
    <property type="match status" value="1"/>
</dbReference>
<dbReference type="InterPro" id="IPR018313">
    <property type="entry name" value="SBP_3_CS"/>
</dbReference>
<keyword evidence="7" id="KW-1185">Reference proteome</keyword>
<dbReference type="InterPro" id="IPR051455">
    <property type="entry name" value="Bact_solute-bind_prot3"/>
</dbReference>
<comment type="caution">
    <text evidence="6">The sequence shown here is derived from an EMBL/GenBank/DDBJ whole genome shotgun (WGS) entry which is preliminary data.</text>
</comment>
<dbReference type="GO" id="GO:0005576">
    <property type="term" value="C:extracellular region"/>
    <property type="evidence" value="ECO:0007669"/>
    <property type="project" value="TreeGrafter"/>
</dbReference>
<dbReference type="EMBL" id="JACJPW010000094">
    <property type="protein sequence ID" value="MBD2184775.1"/>
    <property type="molecule type" value="Genomic_DNA"/>
</dbReference>
<organism evidence="6 7">
    <name type="scientific">Aerosakkonema funiforme FACHB-1375</name>
    <dbReference type="NCBI Taxonomy" id="2949571"/>
    <lineage>
        <taxon>Bacteria</taxon>
        <taxon>Bacillati</taxon>
        <taxon>Cyanobacteriota</taxon>
        <taxon>Cyanophyceae</taxon>
        <taxon>Oscillatoriophycideae</taxon>
        <taxon>Aerosakkonematales</taxon>
        <taxon>Aerosakkonemataceae</taxon>
        <taxon>Aerosakkonema</taxon>
    </lineage>
</organism>
<dbReference type="InterPro" id="IPR001638">
    <property type="entry name" value="Solute-binding_3/MltF_N"/>
</dbReference>
<evidence type="ECO:0000313" key="6">
    <source>
        <dbReference type="EMBL" id="MBD2184775.1"/>
    </source>
</evidence>
<evidence type="ECO:0000256" key="2">
    <source>
        <dbReference type="ARBA" id="ARBA00022448"/>
    </source>
</evidence>
<reference evidence="6" key="2">
    <citation type="submission" date="2020-08" db="EMBL/GenBank/DDBJ databases">
        <authorList>
            <person name="Chen M."/>
            <person name="Teng W."/>
            <person name="Zhao L."/>
            <person name="Hu C."/>
            <person name="Zhou Y."/>
            <person name="Han B."/>
            <person name="Song L."/>
            <person name="Shu W."/>
        </authorList>
    </citation>
    <scope>NUCLEOTIDE SEQUENCE</scope>
    <source>
        <strain evidence="6">FACHB-1375</strain>
    </source>
</reference>
<keyword evidence="3" id="KW-0732">Signal</keyword>
<dbReference type="PROSITE" id="PS01039">
    <property type="entry name" value="SBP_BACTERIAL_3"/>
    <property type="match status" value="1"/>
</dbReference>
<dbReference type="SMART" id="SM00062">
    <property type="entry name" value="PBPb"/>
    <property type="match status" value="1"/>
</dbReference>
<dbReference type="PANTHER" id="PTHR30085">
    <property type="entry name" value="AMINO ACID ABC TRANSPORTER PERMEASE"/>
    <property type="match status" value="1"/>
</dbReference>
<reference evidence="6" key="1">
    <citation type="journal article" date="2015" name="ISME J.">
        <title>Draft Genome Sequence of Streptomyces incarnatus NRRL8089, which Produces the Nucleoside Antibiotic Sinefungin.</title>
        <authorList>
            <person name="Oshima K."/>
            <person name="Hattori M."/>
            <person name="Shimizu H."/>
            <person name="Fukuda K."/>
            <person name="Nemoto M."/>
            <person name="Inagaki K."/>
            <person name="Tamura T."/>
        </authorList>
    </citation>
    <scope>NUCLEOTIDE SEQUENCE</scope>
    <source>
        <strain evidence="6">FACHB-1375</strain>
    </source>
</reference>
<dbReference type="SUPFAM" id="SSF53850">
    <property type="entry name" value="Periplasmic binding protein-like II"/>
    <property type="match status" value="1"/>
</dbReference>
<dbReference type="AlphaFoldDB" id="A0A926ZJ92"/>
<proteinExistence type="inferred from homology"/>
<gene>
    <name evidence="6" type="ORF">H6G03_27510</name>
</gene>
<protein>
    <submittedName>
        <fullName evidence="6">Transporter substrate-binding domain-containing protein</fullName>
    </submittedName>
</protein>
<sequence>MSNWLPKLNKSQKSKVKSQKKGLKNLLFVLPFYLVPWLCLGTLLPFASNAAELKEIQERGYLIVGVKDNLRPMGFRDATGNLQGLEIDLARGLAAELLGRSDAVKFEPVANRDRLDVVLRGKVDLTIARVTATEPRARLVNFSPPYYFDGIALVTKDATVQQLDDIRQAKIAVLFGSSTIPKLRYQLPAAQLVGVASYEEARSLLEAGGAVAFAADVSILTGWVQEYPQYRLVPTLLSAEPLAVVMPKGLQYDELRRRVNRAIDRWRSDGWLQQRAIYWGLPWDTLK</sequence>
<feature type="domain" description="Solute-binding protein family 3/N-terminal" evidence="5">
    <location>
        <begin position="61"/>
        <end position="283"/>
    </location>
</feature>
<evidence type="ECO:0000256" key="1">
    <source>
        <dbReference type="ARBA" id="ARBA00010333"/>
    </source>
</evidence>
<keyword evidence="2" id="KW-0813">Transport</keyword>
<evidence type="ECO:0000313" key="7">
    <source>
        <dbReference type="Proteomes" id="UP000641646"/>
    </source>
</evidence>
<dbReference type="GO" id="GO:0006865">
    <property type="term" value="P:amino acid transport"/>
    <property type="evidence" value="ECO:0007669"/>
    <property type="project" value="TreeGrafter"/>
</dbReference>
<evidence type="ECO:0000256" key="3">
    <source>
        <dbReference type="ARBA" id="ARBA00022729"/>
    </source>
</evidence>
<comment type="similarity">
    <text evidence="1 4">Belongs to the bacterial solute-binding protein 3 family.</text>
</comment>
<dbReference type="PANTHER" id="PTHR30085:SF6">
    <property type="entry name" value="ABC TRANSPORTER GLUTAMINE-BINDING PROTEIN GLNH"/>
    <property type="match status" value="1"/>
</dbReference>
<accession>A0A926ZJ92</accession>
<dbReference type="Gene3D" id="3.40.190.10">
    <property type="entry name" value="Periplasmic binding protein-like II"/>
    <property type="match status" value="2"/>
</dbReference>
<evidence type="ECO:0000256" key="4">
    <source>
        <dbReference type="RuleBase" id="RU003744"/>
    </source>
</evidence>
<dbReference type="Proteomes" id="UP000641646">
    <property type="component" value="Unassembled WGS sequence"/>
</dbReference>
<evidence type="ECO:0000259" key="5">
    <source>
        <dbReference type="SMART" id="SM00062"/>
    </source>
</evidence>
<name>A0A926ZJ92_9CYAN</name>